<reference evidence="2" key="2">
    <citation type="submission" date="2020-12" db="EMBL/GenBank/DDBJ databases">
        <title>New Spironucleus salmonicida genome in near-complete chromosomes.</title>
        <authorList>
            <person name="Xu F."/>
            <person name="Kurt Z."/>
            <person name="Jimenez-Gonzalez A."/>
            <person name="Astvaldsson A."/>
            <person name="Andersson J.O."/>
            <person name="Svard S.G."/>
        </authorList>
    </citation>
    <scope>NUCLEOTIDE SEQUENCE</scope>
    <source>
        <strain evidence="2">ATCC 50377</strain>
    </source>
</reference>
<evidence type="ECO:0000313" key="2">
    <source>
        <dbReference type="EMBL" id="KAH0571361.1"/>
    </source>
</evidence>
<dbReference type="SUPFAM" id="SSF50978">
    <property type="entry name" value="WD40 repeat-like"/>
    <property type="match status" value="1"/>
</dbReference>
<dbReference type="AlphaFoldDB" id="V6LS91"/>
<dbReference type="InterPro" id="IPR036322">
    <property type="entry name" value="WD40_repeat_dom_sf"/>
</dbReference>
<evidence type="ECO:0000313" key="1">
    <source>
        <dbReference type="EMBL" id="EST46561.1"/>
    </source>
</evidence>
<proteinExistence type="predicted"/>
<protein>
    <submittedName>
        <fullName evidence="1">Uncharacterized protein</fullName>
    </submittedName>
</protein>
<dbReference type="Gene3D" id="2.130.10.10">
    <property type="entry name" value="YVTN repeat-like/Quinoprotein amine dehydrogenase"/>
    <property type="match status" value="1"/>
</dbReference>
<gene>
    <name evidence="1" type="ORF">SS50377_13365</name>
    <name evidence="2" type="ORF">SS50377_27662</name>
</gene>
<keyword evidence="3" id="KW-1185">Reference proteome</keyword>
<dbReference type="Proteomes" id="UP000018208">
    <property type="component" value="Unassembled WGS sequence"/>
</dbReference>
<dbReference type="InterPro" id="IPR015943">
    <property type="entry name" value="WD40/YVTN_repeat-like_dom_sf"/>
</dbReference>
<sequence length="657" mass="74730">MQIDINNCHQIKKISPIFDQFTHILKAFQKHNNVFYLAGQYQVLEFDLIQQTVKYAQVNTLPLSIYPNLVSARQKFGTAFSYGDGKFGGSGSTIYGDDNKQIRAPSYPVFCIHKNNFSSGKIATFTDSCHIFKSRTFSITDFSAGSENGNFFDQNFGEIQLYKAGIRKITDNVIIQNNGAILQIQNQQQLINFETIKTDLQQNINFQQQPQCFTVNNVEFYKNGIIKTKNATITLPKQQTVINAIHFNEDIICLHKNGSISSYKNNFLQLQQTSQNSGLFVFKDTIYLLEFNKTVKLYQVHLEEFGTIVLFLIKEEFIQGIRIKNQINIQAQQNRVNCHFLDNTILQITNLYQKVKVIQSQQLADKEINSGCYSKYTQLLFTGSEDGNLQVYNSNLKLIFHLNLHTSIKSITLLNSTDQTIQIAVGCCQNQLYVFLFTYQDGILLFQSKSCSKFKRLTANMKYNALCTILSGEFPVFAAGDSTGKIFIYLFKQKEFHLISFLQVDFSIFFIELHNESLIVSGSRGVVQFVIDFRLLQISNLETIKSTFQQVKNCENLVQDLVISTTILAKDTVVHCTSKGLFAYDSGVGFGAISGVLTCLREGDFEYLVGWDRKVKIYEKGKLQQVVQVPIYQIHQMVKIERGIAILGNGICVLVLQ</sequence>
<accession>V6LS91</accession>
<dbReference type="VEuPathDB" id="GiardiaDB:SS50377_27662"/>
<reference evidence="1 2" key="1">
    <citation type="journal article" date="2014" name="PLoS Genet.">
        <title>The Genome of Spironucleus salmonicida Highlights a Fish Pathogen Adapted to Fluctuating Environments.</title>
        <authorList>
            <person name="Xu F."/>
            <person name="Jerlstrom-Hultqvist J."/>
            <person name="Einarsson E."/>
            <person name="Astvaldsson A."/>
            <person name="Svard S.G."/>
            <person name="Andersson J.O."/>
        </authorList>
    </citation>
    <scope>NUCLEOTIDE SEQUENCE</scope>
    <source>
        <strain evidence="2">ATCC 50377</strain>
    </source>
</reference>
<name>V6LS91_9EUKA</name>
<dbReference type="EMBL" id="KI546073">
    <property type="protein sequence ID" value="EST46561.1"/>
    <property type="molecule type" value="Genomic_DNA"/>
</dbReference>
<organism evidence="1">
    <name type="scientific">Spironucleus salmonicida</name>
    <dbReference type="NCBI Taxonomy" id="348837"/>
    <lineage>
        <taxon>Eukaryota</taxon>
        <taxon>Metamonada</taxon>
        <taxon>Diplomonadida</taxon>
        <taxon>Hexamitidae</taxon>
        <taxon>Hexamitinae</taxon>
        <taxon>Spironucleus</taxon>
    </lineage>
</organism>
<dbReference type="EMBL" id="AUWU02000007">
    <property type="protein sequence ID" value="KAH0571361.1"/>
    <property type="molecule type" value="Genomic_DNA"/>
</dbReference>
<evidence type="ECO:0000313" key="3">
    <source>
        <dbReference type="Proteomes" id="UP000018208"/>
    </source>
</evidence>